<evidence type="ECO:0000313" key="3">
    <source>
        <dbReference type="Proteomes" id="UP001589920"/>
    </source>
</evidence>
<organism evidence="2 3">
    <name type="scientific">Paracoccus panacisoli</name>
    <dbReference type="NCBI Taxonomy" id="1510163"/>
    <lineage>
        <taxon>Bacteria</taxon>
        <taxon>Pseudomonadati</taxon>
        <taxon>Pseudomonadota</taxon>
        <taxon>Alphaproteobacteria</taxon>
        <taxon>Rhodobacterales</taxon>
        <taxon>Paracoccaceae</taxon>
        <taxon>Paracoccus</taxon>
    </lineage>
</organism>
<proteinExistence type="predicted"/>
<evidence type="ECO:0000256" key="1">
    <source>
        <dbReference type="SAM" id="MobiDB-lite"/>
    </source>
</evidence>
<keyword evidence="3" id="KW-1185">Reference proteome</keyword>
<evidence type="ECO:0000313" key="2">
    <source>
        <dbReference type="EMBL" id="MFC0810851.1"/>
    </source>
</evidence>
<dbReference type="RefSeq" id="WP_394317951.1">
    <property type="nucleotide sequence ID" value="NZ_JBHMQU010000009.1"/>
</dbReference>
<dbReference type="Proteomes" id="UP001589920">
    <property type="component" value="Unassembled WGS sequence"/>
</dbReference>
<dbReference type="EMBL" id="JBHMQU010000009">
    <property type="protein sequence ID" value="MFC0810851.1"/>
    <property type="molecule type" value="Genomic_DNA"/>
</dbReference>
<comment type="caution">
    <text evidence="2">The sequence shown here is derived from an EMBL/GenBank/DDBJ whole genome shotgun (WGS) entry which is preliminary data.</text>
</comment>
<feature type="region of interest" description="Disordered" evidence="1">
    <location>
        <begin position="55"/>
        <end position="74"/>
    </location>
</feature>
<dbReference type="PROSITE" id="PS51257">
    <property type="entry name" value="PROKAR_LIPOPROTEIN"/>
    <property type="match status" value="1"/>
</dbReference>
<gene>
    <name evidence="2" type="ORF">ACFHYO_01820</name>
</gene>
<reference evidence="2 3" key="1">
    <citation type="submission" date="2024-09" db="EMBL/GenBank/DDBJ databases">
        <authorList>
            <person name="Sun Q."/>
            <person name="Mori K."/>
        </authorList>
    </citation>
    <scope>NUCLEOTIDE SEQUENCE [LARGE SCALE GENOMIC DNA]</scope>
    <source>
        <strain evidence="2 3">KCTC 42086</strain>
    </source>
</reference>
<protein>
    <submittedName>
        <fullName evidence="2">Uncharacterized protein</fullName>
    </submittedName>
</protein>
<sequence>MSRLNAWGGRGTGIGMGLVAVLALAACGGETRRTTVDGPETAVMIQKGTYVYNPNRPHPPVSLSRSDLEGIAIR</sequence>
<name>A0ABV6T0R9_9RHOB</name>
<accession>A0ABV6T0R9</accession>